<dbReference type="InterPro" id="IPR005135">
    <property type="entry name" value="Endo/exonuclease/phosphatase"/>
</dbReference>
<feature type="domain" description="Endonuclease/exonuclease/phosphatase" evidence="2">
    <location>
        <begin position="228"/>
        <end position="300"/>
    </location>
</feature>
<feature type="coiled-coil region" evidence="1">
    <location>
        <begin position="63"/>
        <end position="90"/>
    </location>
</feature>
<evidence type="ECO:0000313" key="3">
    <source>
        <dbReference type="EMBL" id="GBP11770.1"/>
    </source>
</evidence>
<accession>A0A4C1TDX2</accession>
<keyword evidence="4" id="KW-1185">Reference proteome</keyword>
<comment type="caution">
    <text evidence="3">The sequence shown here is derived from an EMBL/GenBank/DDBJ whole genome shotgun (WGS) entry which is preliminary data.</text>
</comment>
<dbReference type="Gene3D" id="3.60.10.10">
    <property type="entry name" value="Endonuclease/exonuclease/phosphatase"/>
    <property type="match status" value="1"/>
</dbReference>
<dbReference type="GO" id="GO:0003824">
    <property type="term" value="F:catalytic activity"/>
    <property type="evidence" value="ECO:0007669"/>
    <property type="project" value="InterPro"/>
</dbReference>
<gene>
    <name evidence="3" type="ORF">EVAR_77867_1</name>
</gene>
<evidence type="ECO:0000259" key="2">
    <source>
        <dbReference type="Pfam" id="PF14529"/>
    </source>
</evidence>
<dbReference type="AlphaFoldDB" id="A0A4C1TDX2"/>
<dbReference type="EMBL" id="BGZK01000047">
    <property type="protein sequence ID" value="GBP11770.1"/>
    <property type="molecule type" value="Genomic_DNA"/>
</dbReference>
<reference evidence="3 4" key="1">
    <citation type="journal article" date="2019" name="Commun. Biol.">
        <title>The bagworm genome reveals a unique fibroin gene that provides high tensile strength.</title>
        <authorList>
            <person name="Kono N."/>
            <person name="Nakamura H."/>
            <person name="Ohtoshi R."/>
            <person name="Tomita M."/>
            <person name="Numata K."/>
            <person name="Arakawa K."/>
        </authorList>
    </citation>
    <scope>NUCLEOTIDE SEQUENCE [LARGE SCALE GENOMIC DNA]</scope>
</reference>
<name>A0A4C1TDX2_EUMVA</name>
<dbReference type="OrthoDB" id="411871at2759"/>
<proteinExistence type="predicted"/>
<dbReference type="SUPFAM" id="SSF56219">
    <property type="entry name" value="DNase I-like"/>
    <property type="match status" value="1"/>
</dbReference>
<evidence type="ECO:0000313" key="4">
    <source>
        <dbReference type="Proteomes" id="UP000299102"/>
    </source>
</evidence>
<keyword evidence="1" id="KW-0175">Coiled coil</keyword>
<dbReference type="Proteomes" id="UP000299102">
    <property type="component" value="Unassembled WGS sequence"/>
</dbReference>
<dbReference type="Pfam" id="PF14529">
    <property type="entry name" value="Exo_endo_phos_2"/>
    <property type="match status" value="1"/>
</dbReference>
<evidence type="ECO:0000256" key="1">
    <source>
        <dbReference type="SAM" id="Coils"/>
    </source>
</evidence>
<protein>
    <recommendedName>
        <fullName evidence="2">Endonuclease/exonuclease/phosphatase domain-containing protein</fullName>
    </recommendedName>
</protein>
<sequence>MLSSEDILASSLYQLLTSVGKVIGYLMTGVKLSLYPLYLEKFMAEAERTKHAQELVRIERPHNKDLTNVVETLTEELSQAREDVRKSLDETQSIRDWLGYETEESKETNKEKSGAKVERVRKARNQKVTLKCSTKEDKMRSRKEIKVKAAKAANPLLIMKGKPYVGNQGNLKQNPGIKVIQCTVGRQKPMKAVIIVFRDKVEVLHNPQLVTETESAVLLQIGRMKLGIISIYFEGDEDIEPYIIRTKKTCKNLGTENLIIAGDINACSHWWGSQREDRRGQSYRDFLDKMGFHILQHRKHSHLRDP</sequence>
<dbReference type="InterPro" id="IPR036691">
    <property type="entry name" value="Endo/exonu/phosph_ase_sf"/>
</dbReference>
<organism evidence="3 4">
    <name type="scientific">Eumeta variegata</name>
    <name type="common">Bagworm moth</name>
    <name type="synonym">Eumeta japonica</name>
    <dbReference type="NCBI Taxonomy" id="151549"/>
    <lineage>
        <taxon>Eukaryota</taxon>
        <taxon>Metazoa</taxon>
        <taxon>Ecdysozoa</taxon>
        <taxon>Arthropoda</taxon>
        <taxon>Hexapoda</taxon>
        <taxon>Insecta</taxon>
        <taxon>Pterygota</taxon>
        <taxon>Neoptera</taxon>
        <taxon>Endopterygota</taxon>
        <taxon>Lepidoptera</taxon>
        <taxon>Glossata</taxon>
        <taxon>Ditrysia</taxon>
        <taxon>Tineoidea</taxon>
        <taxon>Psychidae</taxon>
        <taxon>Oiketicinae</taxon>
        <taxon>Eumeta</taxon>
    </lineage>
</organism>